<gene>
    <name evidence="8" type="primary">mobA</name>
    <name evidence="10" type="ORF">P5G51_010395</name>
</gene>
<dbReference type="HAMAP" id="MF_00316">
    <property type="entry name" value="MobA"/>
    <property type="match status" value="1"/>
</dbReference>
<sequence length="165" mass="18650">MITCGVILAGGQSSRMGTNKALLKINGKSVVSIIAEEMAACTDKQIISANDETYFTFLQLPIIQDRYIGEGPLAGMEATMHQTEADLFFFAACDMPFINHRIYQHLLRQLGDNEAIVPVYKSRLHPLAGVYRKNVLPKIQERLHTKQRKVTSFFPIYKLLTKQTF</sequence>
<comment type="similarity">
    <text evidence="8">Belongs to the MobA family.</text>
</comment>
<feature type="binding site" evidence="8">
    <location>
        <position position="20"/>
    </location>
    <ligand>
        <name>GTP</name>
        <dbReference type="ChEBI" id="CHEBI:37565"/>
    </ligand>
</feature>
<feature type="binding site" evidence="8">
    <location>
        <position position="65"/>
    </location>
    <ligand>
        <name>GTP</name>
        <dbReference type="ChEBI" id="CHEBI:37565"/>
    </ligand>
</feature>
<keyword evidence="10" id="KW-0548">Nucleotidyltransferase</keyword>
<keyword evidence="4 8" id="KW-0547">Nucleotide-binding</keyword>
<protein>
    <recommendedName>
        <fullName evidence="8">Probable molybdenum cofactor guanylyltransferase</fullName>
        <shortName evidence="8">MoCo guanylyltransferase</shortName>
        <ecNumber evidence="8">2.7.7.77</ecNumber>
    </recommendedName>
    <alternativeName>
        <fullName evidence="8">GTP:molybdopterin guanylyltransferase</fullName>
    </alternativeName>
    <alternativeName>
        <fullName evidence="8">Mo-MPT guanylyltransferase</fullName>
    </alternativeName>
    <alternativeName>
        <fullName evidence="8">Molybdopterin guanylyltransferase</fullName>
    </alternativeName>
    <alternativeName>
        <fullName evidence="8">Molybdopterin-guanine dinucleotide synthase</fullName>
        <shortName evidence="8">MGD synthase</shortName>
    </alternativeName>
</protein>
<comment type="caution">
    <text evidence="10">The sequence shown here is derived from an EMBL/GenBank/DDBJ whole genome shotgun (WGS) entry which is preliminary data.</text>
</comment>
<comment type="catalytic activity">
    <reaction evidence="8">
        <text>Mo-molybdopterin + GTP + H(+) = Mo-molybdopterin guanine dinucleotide + diphosphate</text>
        <dbReference type="Rhea" id="RHEA:34243"/>
        <dbReference type="ChEBI" id="CHEBI:15378"/>
        <dbReference type="ChEBI" id="CHEBI:33019"/>
        <dbReference type="ChEBI" id="CHEBI:37565"/>
        <dbReference type="ChEBI" id="CHEBI:71302"/>
        <dbReference type="ChEBI" id="CHEBI:71310"/>
        <dbReference type="EC" id="2.7.7.77"/>
    </reaction>
</comment>
<feature type="domain" description="MobA-like NTP transferase" evidence="9">
    <location>
        <begin position="5"/>
        <end position="149"/>
    </location>
</feature>
<comment type="cofactor">
    <cofactor evidence="8">
        <name>Mg(2+)</name>
        <dbReference type="ChEBI" id="CHEBI:18420"/>
    </cofactor>
</comment>
<evidence type="ECO:0000256" key="8">
    <source>
        <dbReference type="HAMAP-Rule" id="MF_00316"/>
    </source>
</evidence>
<accession>A0ABU5CIF6</accession>
<evidence type="ECO:0000256" key="2">
    <source>
        <dbReference type="ARBA" id="ARBA00022679"/>
    </source>
</evidence>
<dbReference type="InterPro" id="IPR013482">
    <property type="entry name" value="Molybde_CF_guanTrfase"/>
</dbReference>
<comment type="subcellular location">
    <subcellularLocation>
        <location evidence="8">Cytoplasm</location>
    </subcellularLocation>
</comment>
<comment type="caution">
    <text evidence="8">Lacks conserved residue(s) required for the propagation of feature annotation.</text>
</comment>
<evidence type="ECO:0000256" key="1">
    <source>
        <dbReference type="ARBA" id="ARBA00022490"/>
    </source>
</evidence>
<dbReference type="InterPro" id="IPR029044">
    <property type="entry name" value="Nucleotide-diphossugar_trans"/>
</dbReference>
<keyword evidence="3 8" id="KW-0479">Metal-binding</keyword>
<evidence type="ECO:0000259" key="9">
    <source>
        <dbReference type="Pfam" id="PF12804"/>
    </source>
</evidence>
<dbReference type="Gene3D" id="3.90.550.10">
    <property type="entry name" value="Spore Coat Polysaccharide Biosynthesis Protein SpsA, Chain A"/>
    <property type="match status" value="1"/>
</dbReference>
<dbReference type="Proteomes" id="UP001228376">
    <property type="component" value="Unassembled WGS sequence"/>
</dbReference>
<keyword evidence="1 8" id="KW-0963">Cytoplasm</keyword>
<comment type="domain">
    <text evidence="8">The N-terminal domain determines nucleotide recognition and specific binding, while the C-terminal domain determines the specific binding to the target protein.</text>
</comment>
<dbReference type="InterPro" id="IPR025877">
    <property type="entry name" value="MobA-like_NTP_Trfase"/>
</dbReference>
<keyword evidence="7 8" id="KW-0501">Molybdenum cofactor biosynthesis</keyword>
<reference evidence="10 11" key="1">
    <citation type="submission" date="2023-10" db="EMBL/GenBank/DDBJ databases">
        <title>179-bfca-hs.</title>
        <authorList>
            <person name="Miliotis G."/>
            <person name="Sengupta P."/>
            <person name="Hameed A."/>
            <person name="Chuvochina M."/>
            <person name="Mcdonagh F."/>
            <person name="Simpson A.C."/>
            <person name="Singh N.K."/>
            <person name="Rekha P.D."/>
            <person name="Raman K."/>
            <person name="Hugenholtz P."/>
            <person name="Venkateswaran K."/>
        </authorList>
    </citation>
    <scope>NUCLEOTIDE SEQUENCE [LARGE SCALE GENOMIC DNA]</scope>
    <source>
        <strain evidence="10 11">179-BFC-A-HS</strain>
    </source>
</reference>
<evidence type="ECO:0000256" key="5">
    <source>
        <dbReference type="ARBA" id="ARBA00022842"/>
    </source>
</evidence>
<dbReference type="GO" id="GO:0061603">
    <property type="term" value="F:molybdenum cofactor guanylyltransferase activity"/>
    <property type="evidence" value="ECO:0007669"/>
    <property type="project" value="UniProtKB-EC"/>
</dbReference>
<comment type="function">
    <text evidence="8">Transfers a GMP moiety from GTP to Mo-molybdopterin (Mo-MPT) cofactor (Moco or molybdenum cofactor) to form Mo-molybdopterin guanine dinucleotide (Mo-MGD) cofactor.</text>
</comment>
<evidence type="ECO:0000256" key="7">
    <source>
        <dbReference type="ARBA" id="ARBA00023150"/>
    </source>
</evidence>
<evidence type="ECO:0000313" key="11">
    <source>
        <dbReference type="Proteomes" id="UP001228376"/>
    </source>
</evidence>
<dbReference type="EMBL" id="JAROCA020000001">
    <property type="protein sequence ID" value="MDY0405746.1"/>
    <property type="molecule type" value="Genomic_DNA"/>
</dbReference>
<dbReference type="CDD" id="cd02503">
    <property type="entry name" value="MobA"/>
    <property type="match status" value="1"/>
</dbReference>
<dbReference type="PANTHER" id="PTHR19136">
    <property type="entry name" value="MOLYBDENUM COFACTOR GUANYLYLTRANSFERASE"/>
    <property type="match status" value="1"/>
</dbReference>
<proteinExistence type="inferred from homology"/>
<dbReference type="Pfam" id="PF12804">
    <property type="entry name" value="NTP_transf_3"/>
    <property type="match status" value="1"/>
</dbReference>
<evidence type="ECO:0000256" key="3">
    <source>
        <dbReference type="ARBA" id="ARBA00022723"/>
    </source>
</evidence>
<feature type="binding site" evidence="8">
    <location>
        <position position="94"/>
    </location>
    <ligand>
        <name>Mg(2+)</name>
        <dbReference type="ChEBI" id="CHEBI:18420"/>
    </ligand>
</feature>
<keyword evidence="11" id="KW-1185">Reference proteome</keyword>
<name>A0ABU5CIF6_9BACI</name>
<dbReference type="PANTHER" id="PTHR19136:SF81">
    <property type="entry name" value="MOLYBDENUM COFACTOR GUANYLYLTRANSFERASE"/>
    <property type="match status" value="1"/>
</dbReference>
<keyword evidence="2 8" id="KW-0808">Transferase</keyword>
<keyword evidence="5 8" id="KW-0460">Magnesium</keyword>
<evidence type="ECO:0000256" key="6">
    <source>
        <dbReference type="ARBA" id="ARBA00023134"/>
    </source>
</evidence>
<evidence type="ECO:0000256" key="4">
    <source>
        <dbReference type="ARBA" id="ARBA00022741"/>
    </source>
</evidence>
<feature type="binding site" evidence="8">
    <location>
        <position position="94"/>
    </location>
    <ligand>
        <name>GTP</name>
        <dbReference type="ChEBI" id="CHEBI:37565"/>
    </ligand>
</feature>
<dbReference type="SUPFAM" id="SSF53448">
    <property type="entry name" value="Nucleotide-diphospho-sugar transferases"/>
    <property type="match status" value="1"/>
</dbReference>
<dbReference type="EC" id="2.7.7.77" evidence="8"/>
<organism evidence="10 11">
    <name type="scientific">Tigheibacillus jepli</name>
    <dbReference type="NCBI Taxonomy" id="3035914"/>
    <lineage>
        <taxon>Bacteria</taxon>
        <taxon>Bacillati</taxon>
        <taxon>Bacillota</taxon>
        <taxon>Bacilli</taxon>
        <taxon>Bacillales</taxon>
        <taxon>Bacillaceae</taxon>
        <taxon>Tigheibacillus</taxon>
    </lineage>
</organism>
<dbReference type="RefSeq" id="WP_320384586.1">
    <property type="nucleotide sequence ID" value="NZ_JAROCA020000001.1"/>
</dbReference>
<evidence type="ECO:0000313" key="10">
    <source>
        <dbReference type="EMBL" id="MDY0405746.1"/>
    </source>
</evidence>
<feature type="binding site" evidence="8">
    <location>
        <begin position="8"/>
        <end position="10"/>
    </location>
    <ligand>
        <name>GTP</name>
        <dbReference type="ChEBI" id="CHEBI:37565"/>
    </ligand>
</feature>
<keyword evidence="6 8" id="KW-0342">GTP-binding</keyword>